<dbReference type="InterPro" id="IPR011006">
    <property type="entry name" value="CheY-like_superfamily"/>
</dbReference>
<keyword evidence="1 6" id="KW-0597">Phosphoprotein</keyword>
<dbReference type="Proteomes" id="UP000002027">
    <property type="component" value="Chromosome 1"/>
</dbReference>
<dbReference type="GO" id="GO:0005829">
    <property type="term" value="C:cytosol"/>
    <property type="evidence" value="ECO:0007669"/>
    <property type="project" value="TreeGrafter"/>
</dbReference>
<feature type="domain" description="Response regulatory" evidence="7">
    <location>
        <begin position="3"/>
        <end position="116"/>
    </location>
</feature>
<dbReference type="InParanoid" id="D1C6P9"/>
<dbReference type="SMART" id="SM00448">
    <property type="entry name" value="REC"/>
    <property type="match status" value="1"/>
</dbReference>
<dbReference type="EMBL" id="CP001823">
    <property type="protein sequence ID" value="ACZ39674.1"/>
    <property type="molecule type" value="Genomic_DNA"/>
</dbReference>
<dbReference type="HOGENOM" id="CLU_000445_69_17_0"/>
<dbReference type="AlphaFoldDB" id="D1C6P9"/>
<dbReference type="PANTHER" id="PTHR48111:SF1">
    <property type="entry name" value="TWO-COMPONENT RESPONSE REGULATOR ORR33"/>
    <property type="match status" value="1"/>
</dbReference>
<dbReference type="GO" id="GO:0032993">
    <property type="term" value="C:protein-DNA complex"/>
    <property type="evidence" value="ECO:0007669"/>
    <property type="project" value="TreeGrafter"/>
</dbReference>
<dbReference type="CDD" id="cd17574">
    <property type="entry name" value="REC_OmpR"/>
    <property type="match status" value="1"/>
</dbReference>
<proteinExistence type="predicted"/>
<dbReference type="GO" id="GO:0006355">
    <property type="term" value="P:regulation of DNA-templated transcription"/>
    <property type="evidence" value="ECO:0007669"/>
    <property type="project" value="TreeGrafter"/>
</dbReference>
<reference evidence="9" key="1">
    <citation type="submission" date="2009-11" db="EMBL/GenBank/DDBJ databases">
        <title>The complete chromosome 1 of Sphaerobacter thermophilus DSM 20745.</title>
        <authorList>
            <person name="Lucas S."/>
            <person name="Copeland A."/>
            <person name="Lapidus A."/>
            <person name="Glavina del Rio T."/>
            <person name="Dalin E."/>
            <person name="Tice H."/>
            <person name="Bruce D."/>
            <person name="Goodwin L."/>
            <person name="Pitluck S."/>
            <person name="Kyrpides N."/>
            <person name="Mavromatis K."/>
            <person name="Ivanova N."/>
            <person name="Mikhailova N."/>
            <person name="LaButti K.M."/>
            <person name="Clum A."/>
            <person name="Sun H.I."/>
            <person name="Brettin T."/>
            <person name="Detter J.C."/>
            <person name="Han C."/>
            <person name="Larimer F."/>
            <person name="Land M."/>
            <person name="Hauser L."/>
            <person name="Markowitz V."/>
            <person name="Cheng J.F."/>
            <person name="Hugenholtz P."/>
            <person name="Woyke T."/>
            <person name="Wu D."/>
            <person name="Steenblock K."/>
            <person name="Schneider S."/>
            <person name="Pukall R."/>
            <person name="Goeker M."/>
            <person name="Klenk H.P."/>
            <person name="Eisen J.A."/>
        </authorList>
    </citation>
    <scope>NUCLEOTIDE SEQUENCE [LARGE SCALE GENOMIC DNA]</scope>
    <source>
        <strain evidence="9">ATCC 49802 / DSM 20745 / S 6022</strain>
    </source>
</reference>
<dbReference type="STRING" id="479434.Sthe_2252"/>
<dbReference type="GO" id="GO:0000976">
    <property type="term" value="F:transcription cis-regulatory region binding"/>
    <property type="evidence" value="ECO:0007669"/>
    <property type="project" value="TreeGrafter"/>
</dbReference>
<dbReference type="RefSeq" id="WP_012872715.1">
    <property type="nucleotide sequence ID" value="NC_013523.1"/>
</dbReference>
<dbReference type="PANTHER" id="PTHR48111">
    <property type="entry name" value="REGULATOR OF RPOS"/>
    <property type="match status" value="1"/>
</dbReference>
<keyword evidence="3" id="KW-0805">Transcription regulation</keyword>
<evidence type="ECO:0000313" key="8">
    <source>
        <dbReference type="EMBL" id="ACZ39674.1"/>
    </source>
</evidence>
<evidence type="ECO:0000256" key="3">
    <source>
        <dbReference type="ARBA" id="ARBA00023015"/>
    </source>
</evidence>
<keyword evidence="4" id="KW-0238">DNA-binding</keyword>
<accession>D1C6P9</accession>
<dbReference type="Pfam" id="PF00072">
    <property type="entry name" value="Response_reg"/>
    <property type="match status" value="1"/>
</dbReference>
<organism evidence="8 9">
    <name type="scientific">Sphaerobacter thermophilus (strain ATCC 49802 / DSM 20745 / KCCM 41009 / NCIMB 13125 / S 6022)</name>
    <dbReference type="NCBI Taxonomy" id="479434"/>
    <lineage>
        <taxon>Bacteria</taxon>
        <taxon>Pseudomonadati</taxon>
        <taxon>Thermomicrobiota</taxon>
        <taxon>Thermomicrobia</taxon>
        <taxon>Sphaerobacterales</taxon>
        <taxon>Sphaerobacterineae</taxon>
        <taxon>Sphaerobacteraceae</taxon>
        <taxon>Sphaerobacter</taxon>
    </lineage>
</organism>
<dbReference type="KEGG" id="sti:Sthe_2252"/>
<dbReference type="GO" id="GO:0000156">
    <property type="term" value="F:phosphorelay response regulator activity"/>
    <property type="evidence" value="ECO:0007669"/>
    <property type="project" value="TreeGrafter"/>
</dbReference>
<keyword evidence="5" id="KW-0804">Transcription</keyword>
<dbReference type="FunFam" id="3.40.50.2300:FF:000001">
    <property type="entry name" value="DNA-binding response regulator PhoB"/>
    <property type="match status" value="1"/>
</dbReference>
<dbReference type="Gene3D" id="3.40.50.2300">
    <property type="match status" value="1"/>
</dbReference>
<evidence type="ECO:0000256" key="4">
    <source>
        <dbReference type="ARBA" id="ARBA00023125"/>
    </source>
</evidence>
<evidence type="ECO:0000256" key="2">
    <source>
        <dbReference type="ARBA" id="ARBA00023012"/>
    </source>
</evidence>
<dbReference type="SUPFAM" id="SSF52172">
    <property type="entry name" value="CheY-like"/>
    <property type="match status" value="1"/>
</dbReference>
<sequence>MVHVLVVDDDFSIRQVIRFALEDEGYSVDEAPDGEAALAAIDLHHPDVILLDMRMPGMDGWDFVERYREHHGHRAPIIILTASQDPFRGREEIHPENHLAKPFDLDVLLERIAALVERAAGEEG</sequence>
<protein>
    <submittedName>
        <fullName evidence="8">Response regulator receiver protein</fullName>
    </submittedName>
</protein>
<keyword evidence="9" id="KW-1185">Reference proteome</keyword>
<dbReference type="InterPro" id="IPR001789">
    <property type="entry name" value="Sig_transdc_resp-reg_receiver"/>
</dbReference>
<dbReference type="eggNOG" id="COG0745">
    <property type="taxonomic scope" value="Bacteria"/>
</dbReference>
<gene>
    <name evidence="8" type="ordered locus">Sthe_2252</name>
</gene>
<evidence type="ECO:0000256" key="5">
    <source>
        <dbReference type="ARBA" id="ARBA00023163"/>
    </source>
</evidence>
<dbReference type="PROSITE" id="PS50110">
    <property type="entry name" value="RESPONSE_REGULATORY"/>
    <property type="match status" value="1"/>
</dbReference>
<evidence type="ECO:0000259" key="7">
    <source>
        <dbReference type="PROSITE" id="PS50110"/>
    </source>
</evidence>
<reference evidence="8 9" key="2">
    <citation type="journal article" date="2010" name="Stand. Genomic Sci.">
        <title>Complete genome sequence of Desulfohalobium retbaense type strain (HR(100)).</title>
        <authorList>
            <person name="Spring S."/>
            <person name="Nolan M."/>
            <person name="Lapidus A."/>
            <person name="Glavina Del Rio T."/>
            <person name="Copeland A."/>
            <person name="Tice H."/>
            <person name="Cheng J.F."/>
            <person name="Lucas S."/>
            <person name="Land M."/>
            <person name="Chen F."/>
            <person name="Bruce D."/>
            <person name="Goodwin L."/>
            <person name="Pitluck S."/>
            <person name="Ivanova N."/>
            <person name="Mavromatis K."/>
            <person name="Mikhailova N."/>
            <person name="Pati A."/>
            <person name="Chen A."/>
            <person name="Palaniappan K."/>
            <person name="Hauser L."/>
            <person name="Chang Y.J."/>
            <person name="Jeffries C.D."/>
            <person name="Munk C."/>
            <person name="Kiss H."/>
            <person name="Chain P."/>
            <person name="Han C."/>
            <person name="Brettin T."/>
            <person name="Detter J.C."/>
            <person name="Schuler E."/>
            <person name="Goker M."/>
            <person name="Rohde M."/>
            <person name="Bristow J."/>
            <person name="Eisen J.A."/>
            <person name="Markowitz V."/>
            <person name="Hugenholtz P."/>
            <person name="Kyrpides N.C."/>
            <person name="Klenk H.P."/>
        </authorList>
    </citation>
    <scope>NUCLEOTIDE SEQUENCE [LARGE SCALE GENOMIC DNA]</scope>
    <source>
        <strain evidence="9">ATCC 49802 / DSM 20745 / S 6022</strain>
    </source>
</reference>
<name>D1C6P9_SPHTD</name>
<evidence type="ECO:0000256" key="6">
    <source>
        <dbReference type="PROSITE-ProRule" id="PRU00169"/>
    </source>
</evidence>
<evidence type="ECO:0000313" key="9">
    <source>
        <dbReference type="Proteomes" id="UP000002027"/>
    </source>
</evidence>
<feature type="modified residue" description="4-aspartylphosphate" evidence="6">
    <location>
        <position position="52"/>
    </location>
</feature>
<dbReference type="InterPro" id="IPR039420">
    <property type="entry name" value="WalR-like"/>
</dbReference>
<evidence type="ECO:0000256" key="1">
    <source>
        <dbReference type="ARBA" id="ARBA00022553"/>
    </source>
</evidence>
<keyword evidence="2" id="KW-0902">Two-component regulatory system</keyword>